<dbReference type="GO" id="GO:0016887">
    <property type="term" value="F:ATP hydrolysis activity"/>
    <property type="evidence" value="ECO:0007669"/>
    <property type="project" value="InterPro"/>
</dbReference>
<dbReference type="STRING" id="1178516.AWR27_02890"/>
<dbReference type="PANTHER" id="PTHR43581">
    <property type="entry name" value="ATP/GTP PHOSPHATASE"/>
    <property type="match status" value="1"/>
</dbReference>
<dbReference type="EMBL" id="CP014263">
    <property type="protein sequence ID" value="AQG82286.1"/>
    <property type="molecule type" value="Genomic_DNA"/>
</dbReference>
<name>A0A1P9X3R9_9BACT</name>
<gene>
    <name evidence="2" type="ORF">AWR27_02890</name>
</gene>
<dbReference type="Gene3D" id="3.40.50.300">
    <property type="entry name" value="P-loop containing nucleotide triphosphate hydrolases"/>
    <property type="match status" value="1"/>
</dbReference>
<proteinExistence type="predicted"/>
<dbReference type="AlphaFoldDB" id="A0A1P9X3R9"/>
<organism evidence="2 3">
    <name type="scientific">Spirosoma montaniterrae</name>
    <dbReference type="NCBI Taxonomy" id="1178516"/>
    <lineage>
        <taxon>Bacteria</taxon>
        <taxon>Pseudomonadati</taxon>
        <taxon>Bacteroidota</taxon>
        <taxon>Cytophagia</taxon>
        <taxon>Cytophagales</taxon>
        <taxon>Cytophagaceae</taxon>
        <taxon>Spirosoma</taxon>
    </lineage>
</organism>
<dbReference type="Pfam" id="PF13304">
    <property type="entry name" value="AAA_21"/>
    <property type="match status" value="1"/>
</dbReference>
<reference evidence="2 3" key="1">
    <citation type="submission" date="2016-01" db="EMBL/GenBank/DDBJ databases">
        <authorList>
            <person name="Oliw E.H."/>
        </authorList>
    </citation>
    <scope>NUCLEOTIDE SEQUENCE [LARGE SCALE GENOMIC DNA]</scope>
    <source>
        <strain evidence="2 3">DY10</strain>
    </source>
</reference>
<evidence type="ECO:0000313" key="2">
    <source>
        <dbReference type="EMBL" id="AQG82286.1"/>
    </source>
</evidence>
<evidence type="ECO:0000313" key="3">
    <source>
        <dbReference type="Proteomes" id="UP000187941"/>
    </source>
</evidence>
<dbReference type="SUPFAM" id="SSF52540">
    <property type="entry name" value="P-loop containing nucleoside triphosphate hydrolases"/>
    <property type="match status" value="1"/>
</dbReference>
<dbReference type="OrthoDB" id="9769293at2"/>
<protein>
    <submittedName>
        <fullName evidence="2">ATPase</fullName>
    </submittedName>
</protein>
<feature type="domain" description="ATPase AAA-type core" evidence="1">
    <location>
        <begin position="28"/>
        <end position="310"/>
    </location>
</feature>
<evidence type="ECO:0000259" key="1">
    <source>
        <dbReference type="Pfam" id="PF13304"/>
    </source>
</evidence>
<dbReference type="RefSeq" id="WP_077133768.1">
    <property type="nucleotide sequence ID" value="NZ_CP014263.1"/>
</dbReference>
<dbReference type="InterPro" id="IPR027417">
    <property type="entry name" value="P-loop_NTPase"/>
</dbReference>
<dbReference type="InterPro" id="IPR051396">
    <property type="entry name" value="Bact_Antivir_Def_Nuclease"/>
</dbReference>
<dbReference type="PANTHER" id="PTHR43581:SF4">
    <property type="entry name" value="ATP_GTP PHOSPHATASE"/>
    <property type="match status" value="1"/>
</dbReference>
<dbReference type="InterPro" id="IPR003959">
    <property type="entry name" value="ATPase_AAA_core"/>
</dbReference>
<dbReference type="KEGG" id="smon:AWR27_02890"/>
<accession>A0A1P9X3R9</accession>
<dbReference type="Proteomes" id="UP000187941">
    <property type="component" value="Chromosome"/>
</dbReference>
<keyword evidence="3" id="KW-1185">Reference proteome</keyword>
<dbReference type="GO" id="GO:0005524">
    <property type="term" value="F:ATP binding"/>
    <property type="evidence" value="ECO:0007669"/>
    <property type="project" value="InterPro"/>
</dbReference>
<sequence length="370" mass="43077">MEKQHLTYFKIENFKRFDSFEMSNLGQFNLIVGDNNVGKTSVLEGLCFDENVARLSFNYFTNFMSRKIYGLKAGEPDEMGKINYWEFTLKESSKPLQITVENDKPFSIKIELKTTLELSEYDRERIRKNSIGETPNIWIKSTVSRDNQDQIDYVGALANALFNRQDLGKNFLDWYMPFLPVNTSFSEDMVSFFYYYFNRNKAARQELEENLKQLIPNLEEIRPDRLFDNQETLSIGLTNRNFYSPLGQFGDGTVKLTMLLMEIFVAQNRRLMVDEIGSGIHFTRLKNYWKTVLQLCAKYNVQLFATTHSLECQQAFVEALEDPDMQPYQKDARNISLIENKAGEVKAVTYDFGQFEYALNIGFNTRGGAR</sequence>